<dbReference type="Proteomes" id="UP001140096">
    <property type="component" value="Unassembled WGS sequence"/>
</dbReference>
<reference evidence="1" key="1">
    <citation type="submission" date="2022-07" db="EMBL/GenBank/DDBJ databases">
        <title>Phylogenomic reconstructions and comparative analyses of Kickxellomycotina fungi.</title>
        <authorList>
            <person name="Reynolds N.K."/>
            <person name="Stajich J.E."/>
            <person name="Barry K."/>
            <person name="Grigoriev I.V."/>
            <person name="Crous P."/>
            <person name="Smith M.E."/>
        </authorList>
    </citation>
    <scope>NUCLEOTIDE SEQUENCE</scope>
    <source>
        <strain evidence="1">CBS 102833</strain>
    </source>
</reference>
<sequence length="396" mass="44554">MAMNITTNDLAVNPACEVDEDGEVVVTACSFLVAQADLEREAAEVLPGKFDECTYDKGYIRQPLYACLTCTHPPLKYHQGATGPDSAHQPTTDPAGMCYSCSIECHAGHEVIELFTKRQFRCDCGTKRLLLSSEQGACCRLKSARPMLANLENANNVYNHNFWGMYCTCDKFYTPEDETGVMIQCYVCNDWYHDRCIGKLPSEEEYEDYVCRACVSKHPVLRYIDSTMLRYGRVVDSRVSRIELATSVNIADTSDENKADEPVSKRARPSTCRLRRDTSAIDAQQPFDLFLADGWKSNVCTCIDCMREIEANRLVFLVEDDEIVEPEDDEALGESLYESAMKQLRTMDHTRAIDAASAYHSLSSNLKDYLRPFAASGKIVKPQDIQAFFEQQKGGQ</sequence>
<organism evidence="1 2">
    <name type="scientific">Coemansia furcata</name>
    <dbReference type="NCBI Taxonomy" id="417177"/>
    <lineage>
        <taxon>Eukaryota</taxon>
        <taxon>Fungi</taxon>
        <taxon>Fungi incertae sedis</taxon>
        <taxon>Zoopagomycota</taxon>
        <taxon>Kickxellomycotina</taxon>
        <taxon>Kickxellomycetes</taxon>
        <taxon>Kickxellales</taxon>
        <taxon>Kickxellaceae</taxon>
        <taxon>Coemansia</taxon>
    </lineage>
</organism>
<evidence type="ECO:0000313" key="2">
    <source>
        <dbReference type="Proteomes" id="UP001140096"/>
    </source>
</evidence>
<dbReference type="EMBL" id="JANBUP010000094">
    <property type="protein sequence ID" value="KAJ2813164.1"/>
    <property type="molecule type" value="Genomic_DNA"/>
</dbReference>
<comment type="caution">
    <text evidence="1">The sequence shown here is derived from an EMBL/GenBank/DDBJ whole genome shotgun (WGS) entry which is preliminary data.</text>
</comment>
<name>A0ACC1LNW9_9FUNG</name>
<gene>
    <name evidence="1" type="ORF">H4S07_000888</name>
</gene>
<keyword evidence="2" id="KW-1185">Reference proteome</keyword>
<evidence type="ECO:0000313" key="1">
    <source>
        <dbReference type="EMBL" id="KAJ2813164.1"/>
    </source>
</evidence>
<protein>
    <submittedName>
        <fullName evidence="1">Uncharacterized protein</fullName>
    </submittedName>
</protein>
<accession>A0ACC1LNW9</accession>
<proteinExistence type="predicted"/>